<proteinExistence type="predicted"/>
<organism evidence="4 5">
    <name type="scientific">Colletotrichum gloeosporioides (strain Cg-14)</name>
    <name type="common">Anthracnose fungus</name>
    <name type="synonym">Glomerella cingulata</name>
    <dbReference type="NCBI Taxonomy" id="1237896"/>
    <lineage>
        <taxon>Eukaryota</taxon>
        <taxon>Fungi</taxon>
        <taxon>Dikarya</taxon>
        <taxon>Ascomycota</taxon>
        <taxon>Pezizomycotina</taxon>
        <taxon>Sordariomycetes</taxon>
        <taxon>Hypocreomycetidae</taxon>
        <taxon>Glomerellales</taxon>
        <taxon>Glomerellaceae</taxon>
        <taxon>Colletotrichum</taxon>
        <taxon>Colletotrichum gloeosporioides species complex</taxon>
    </lineage>
</organism>
<protein>
    <recommendedName>
        <fullName evidence="3">DUF6536 domain-containing protein</fullName>
    </recommendedName>
</protein>
<evidence type="ECO:0000313" key="5">
    <source>
        <dbReference type="Proteomes" id="UP000015530"/>
    </source>
</evidence>
<evidence type="ECO:0000256" key="1">
    <source>
        <dbReference type="SAM" id="MobiDB-lite"/>
    </source>
</evidence>
<dbReference type="InterPro" id="IPR046623">
    <property type="entry name" value="DUF6536"/>
</dbReference>
<feature type="region of interest" description="Disordered" evidence="1">
    <location>
        <begin position="649"/>
        <end position="669"/>
    </location>
</feature>
<feature type="transmembrane region" description="Helical" evidence="2">
    <location>
        <begin position="524"/>
        <end position="546"/>
    </location>
</feature>
<feature type="domain" description="DUF6536" evidence="3">
    <location>
        <begin position="2"/>
        <end position="101"/>
    </location>
</feature>
<comment type="caution">
    <text evidence="4">The sequence shown here is derived from an EMBL/GenBank/DDBJ whole genome shotgun (WGS) entry which is preliminary data.</text>
</comment>
<dbReference type="STRING" id="1237896.T0KW80"/>
<dbReference type="OrthoDB" id="5429634at2759"/>
<dbReference type="AlphaFoldDB" id="T0KW80"/>
<dbReference type="EMBL" id="AMYD01000739">
    <property type="protein sequence ID" value="EQB56389.1"/>
    <property type="molecule type" value="Genomic_DNA"/>
</dbReference>
<keyword evidence="2" id="KW-0472">Membrane</keyword>
<reference evidence="5" key="1">
    <citation type="journal article" date="2013" name="Mol. Plant Microbe Interact.">
        <title>Global aspects of pacC regulation of pathogenicity genes in Colletotrichum gloeosporioides as revealed by transcriptome analysis.</title>
        <authorList>
            <person name="Alkan N."/>
            <person name="Meng X."/>
            <person name="Friedlander G."/>
            <person name="Reuveni E."/>
            <person name="Sukno S."/>
            <person name="Sherman A."/>
            <person name="Thon M."/>
            <person name="Fluhr R."/>
            <person name="Prusky D."/>
        </authorList>
    </citation>
    <scope>NUCLEOTIDE SEQUENCE [LARGE SCALE GENOMIC DNA]</scope>
    <source>
        <strain evidence="5">Cg-14</strain>
    </source>
</reference>
<gene>
    <name evidence="4" type="ORF">CGLO_03604</name>
</gene>
<evidence type="ECO:0000259" key="3">
    <source>
        <dbReference type="Pfam" id="PF20163"/>
    </source>
</evidence>
<dbReference type="Proteomes" id="UP000015530">
    <property type="component" value="Unassembled WGS sequence"/>
</dbReference>
<dbReference type="Pfam" id="PF20163">
    <property type="entry name" value="DUF6536"/>
    <property type="match status" value="1"/>
</dbReference>
<dbReference type="PANTHER" id="PTHR35395">
    <property type="entry name" value="DUF6536 DOMAIN-CONTAINING PROTEIN"/>
    <property type="match status" value="1"/>
</dbReference>
<feature type="transmembrane region" description="Helical" evidence="2">
    <location>
        <begin position="488"/>
        <end position="512"/>
    </location>
</feature>
<dbReference type="HOGENOM" id="CLU_010112_0_0_1"/>
<sequence length="726" mass="79926">MLHLLLNILSTIILASSSFFMQVLNSPSRNEVDETHAARNWLDIGIPSWRNAFRLSRFKLWSWIILFLSSVPIHVFFNSSIFQIDSRMGDFHLTIATESFVKGEPFFMPGASLYTDDLFSNYTRHEWLSNVPPFGDVRSYDFKTYLTDRDSTDISNVSKAAEQGLQWQRLSTTECRALYRGSRSNCKGLREYRNAILVSKGSGWKRSELWNLSNSANALWEPVVPSNEINTLWLSTPCTMKGVIVESNPLCENTCGGIVDTLSSSGLWQIRTFDWYETSSTPEFPPVGWNFTDLPSWSMTPRWNSTLYAAPGNESTPTFGYRDSSYNLEIDYCLAEPRDLSSACGVALSKPLLLAVVVSVLIKIIACIVTIHFLGSEEPLVTPGDAIASFISKADVKIDQPGSTNPSMFTKVKKRKKSYVAYEHAGPTQWVNTPGKTAACISSKAWVSTYAILGFGVVVAIACCAKQLTSSIPLRWIKTNPAESNSVLSAIDGGVAFISSVLVANGMVAILYRVSLITCIVSESIPLITASIVLHWLLSNSLFVIVSQGNYFEMSLNRSDGGYKGDPISLPPNTVVGLGTASLPVLLLAVIGGIMMIIPIILSRKQLAGYMPIVGSNSMAMAAACRVSPIAKIPTRIDDKDDEGQATELEELRPTSSIAVSEEGLSAPSQSTDMPLFLLRWGEVEMPKSWYERVEMDGQEAAEFGHLSFGTVLDDPKPPKEGRFYV</sequence>
<feature type="transmembrane region" description="Helical" evidence="2">
    <location>
        <begin position="581"/>
        <end position="602"/>
    </location>
</feature>
<keyword evidence="2" id="KW-0812">Transmembrane</keyword>
<name>T0KW80_COLGC</name>
<feature type="transmembrane region" description="Helical" evidence="2">
    <location>
        <begin position="60"/>
        <end position="77"/>
    </location>
</feature>
<evidence type="ECO:0000313" key="4">
    <source>
        <dbReference type="EMBL" id="EQB56389.1"/>
    </source>
</evidence>
<feature type="transmembrane region" description="Helical" evidence="2">
    <location>
        <begin position="6"/>
        <end position="24"/>
    </location>
</feature>
<dbReference type="OMA" id="NEVESWN"/>
<feature type="transmembrane region" description="Helical" evidence="2">
    <location>
        <begin position="352"/>
        <end position="374"/>
    </location>
</feature>
<keyword evidence="2" id="KW-1133">Transmembrane helix</keyword>
<accession>T0KW80</accession>
<evidence type="ECO:0000256" key="2">
    <source>
        <dbReference type="SAM" id="Phobius"/>
    </source>
</evidence>
<dbReference type="PANTHER" id="PTHR35395:SF1">
    <property type="entry name" value="DUF6536 DOMAIN-CONTAINING PROTEIN"/>
    <property type="match status" value="1"/>
</dbReference>